<sequence length="161" mass="18058">MELRWLGAGMVQETTRYPDGEGEFRMISMGGVFIIDEVDLDGDREIPESRIVSRFPPGLYDRLPVQPDIQMSLTAVNTFADDTEPEEEHIELRTGGIDDIDIAGCRYSGFPMLITYSWDEEYFTSMMIHLPDLGLSVEVARMDPDSGAIAFAPLAFSLQMP</sequence>
<keyword evidence="2" id="KW-1185">Reference proteome</keyword>
<accession>A0A1G8U7W5</accession>
<name>A0A1G8U7W5_9RHOB</name>
<dbReference type="Proteomes" id="UP000199382">
    <property type="component" value="Unassembled WGS sequence"/>
</dbReference>
<gene>
    <name evidence="1" type="ORF">SAMN04488026_101877</name>
</gene>
<proteinExistence type="predicted"/>
<dbReference type="EMBL" id="FNEK01000018">
    <property type="protein sequence ID" value="SDJ49821.1"/>
    <property type="molecule type" value="Genomic_DNA"/>
</dbReference>
<dbReference type="AlphaFoldDB" id="A0A1G8U7W5"/>
<organism evidence="1 2">
    <name type="scientific">Aliiruegeria lutimaris</name>
    <dbReference type="NCBI Taxonomy" id="571298"/>
    <lineage>
        <taxon>Bacteria</taxon>
        <taxon>Pseudomonadati</taxon>
        <taxon>Pseudomonadota</taxon>
        <taxon>Alphaproteobacteria</taxon>
        <taxon>Rhodobacterales</taxon>
        <taxon>Roseobacteraceae</taxon>
        <taxon>Aliiruegeria</taxon>
    </lineage>
</organism>
<dbReference type="STRING" id="571298.SAMN04488026_101877"/>
<evidence type="ECO:0000313" key="1">
    <source>
        <dbReference type="EMBL" id="SDJ49821.1"/>
    </source>
</evidence>
<reference evidence="1 2" key="1">
    <citation type="submission" date="2016-10" db="EMBL/GenBank/DDBJ databases">
        <authorList>
            <person name="de Groot N.N."/>
        </authorList>
    </citation>
    <scope>NUCLEOTIDE SEQUENCE [LARGE SCALE GENOMIC DNA]</scope>
    <source>
        <strain evidence="1 2">DSM 25294</strain>
    </source>
</reference>
<protein>
    <submittedName>
        <fullName evidence="1">Uncharacterized protein</fullName>
    </submittedName>
</protein>
<evidence type="ECO:0000313" key="2">
    <source>
        <dbReference type="Proteomes" id="UP000199382"/>
    </source>
</evidence>